<dbReference type="GO" id="GO:0019901">
    <property type="term" value="F:protein kinase binding"/>
    <property type="evidence" value="ECO:0007669"/>
    <property type="project" value="InterPro"/>
</dbReference>
<dbReference type="AlphaFoldDB" id="A0A1E5RZ15"/>
<dbReference type="CDD" id="cd20557">
    <property type="entry name" value="CYCLIN_ScPCL1-like"/>
    <property type="match status" value="1"/>
</dbReference>
<evidence type="ECO:0000313" key="1">
    <source>
        <dbReference type="EMBL" id="OEJ91963.1"/>
    </source>
</evidence>
<dbReference type="PANTHER" id="PTHR15615:SF27">
    <property type="entry name" value="PHO85 CYCLIN CLG1"/>
    <property type="match status" value="1"/>
</dbReference>
<dbReference type="InterPro" id="IPR036915">
    <property type="entry name" value="Cyclin-like_sf"/>
</dbReference>
<dbReference type="GO" id="GO:0005634">
    <property type="term" value="C:nucleus"/>
    <property type="evidence" value="ECO:0007669"/>
    <property type="project" value="TreeGrafter"/>
</dbReference>
<dbReference type="Proteomes" id="UP000095358">
    <property type="component" value="Unassembled WGS sequence"/>
</dbReference>
<sequence length="329" mass="37857">MFAPNGFYYANSSMNNGFNASLQQQYNLFNNSQIPSSYPPGLNVNHTRSTSMSLGEQPKVVGGVCEVLDYDINHMTHFVVEHSLITCGKILNDSDEISGVSSQVYKKGIEYVLNATRLPRSTVYIALNYLHSYIHKDENKKQNMDFDFDMIYQHVITSLILGNKFNDDKMFANKTWSTASGIDLKTINKLEIDFLKKLDYNLNDPSYASTYDLYDDIFEDIVVNLTTQAQNAMNNYPSMPNYGNMASSPVDYFNNSNNQGYNYSFYNQPQYNDYQQMASPSAVSNYYNNQNNMGNHANYQNMQQQYYAQQYMQQQSYATSSPGFYNYQY</sequence>
<protein>
    <submittedName>
        <fullName evidence="1">PHO85 cyclin CLG1</fullName>
    </submittedName>
</protein>
<dbReference type="OrthoDB" id="244495at2759"/>
<dbReference type="PANTHER" id="PTHR15615">
    <property type="match status" value="1"/>
</dbReference>
<gene>
    <name evidence="1" type="ORF">AWRI3580_g819</name>
</gene>
<dbReference type="GO" id="GO:0016538">
    <property type="term" value="F:cyclin-dependent protein serine/threonine kinase regulator activity"/>
    <property type="evidence" value="ECO:0007669"/>
    <property type="project" value="TreeGrafter"/>
</dbReference>
<organism evidence="1 2">
    <name type="scientific">Hanseniaspora uvarum</name>
    <name type="common">Yeast</name>
    <name type="synonym">Kloeckera apiculata</name>
    <dbReference type="NCBI Taxonomy" id="29833"/>
    <lineage>
        <taxon>Eukaryota</taxon>
        <taxon>Fungi</taxon>
        <taxon>Dikarya</taxon>
        <taxon>Ascomycota</taxon>
        <taxon>Saccharomycotina</taxon>
        <taxon>Saccharomycetes</taxon>
        <taxon>Saccharomycodales</taxon>
        <taxon>Saccharomycodaceae</taxon>
        <taxon>Hanseniaspora</taxon>
    </lineage>
</organism>
<reference evidence="2" key="1">
    <citation type="journal article" date="2016" name="Genome Announc.">
        <title>Genome sequences of three species of Hanseniaspora isolated from spontaneous wine fermentations.</title>
        <authorList>
            <person name="Sternes P.R."/>
            <person name="Lee D."/>
            <person name="Kutyna D.R."/>
            <person name="Borneman A.R."/>
        </authorList>
    </citation>
    <scope>NUCLEOTIDE SEQUENCE [LARGE SCALE GENOMIC DNA]</scope>
    <source>
        <strain evidence="2">AWRI3580</strain>
    </source>
</reference>
<dbReference type="GO" id="GO:0000307">
    <property type="term" value="C:cyclin-dependent protein kinase holoenzyme complex"/>
    <property type="evidence" value="ECO:0007669"/>
    <property type="project" value="UniProtKB-ARBA"/>
</dbReference>
<keyword evidence="2" id="KW-1185">Reference proteome</keyword>
<comment type="caution">
    <text evidence="1">The sequence shown here is derived from an EMBL/GenBank/DDBJ whole genome shotgun (WGS) entry which is preliminary data.</text>
</comment>
<dbReference type="EMBL" id="LPNN01000002">
    <property type="protein sequence ID" value="OEJ91963.1"/>
    <property type="molecule type" value="Genomic_DNA"/>
</dbReference>
<name>A0A1E5RZ15_HANUV</name>
<accession>A0A1E5RZ15</accession>
<dbReference type="InterPro" id="IPR013922">
    <property type="entry name" value="Cyclin_PHO80-like"/>
</dbReference>
<evidence type="ECO:0000313" key="2">
    <source>
        <dbReference type="Proteomes" id="UP000095358"/>
    </source>
</evidence>
<dbReference type="SUPFAM" id="SSF47954">
    <property type="entry name" value="Cyclin-like"/>
    <property type="match status" value="1"/>
</dbReference>
<dbReference type="VEuPathDB" id="FungiDB:AWRI3580_g819"/>
<dbReference type="Pfam" id="PF08613">
    <property type="entry name" value="Cyclin"/>
    <property type="match status" value="1"/>
</dbReference>
<proteinExistence type="predicted"/>
<dbReference type="Gene3D" id="1.10.472.10">
    <property type="entry name" value="Cyclin-like"/>
    <property type="match status" value="1"/>
</dbReference>
<dbReference type="STRING" id="29833.A0A1E5RZ15"/>